<name>A0A3P3Y410_PLABS</name>
<dbReference type="GO" id="GO:0004674">
    <property type="term" value="F:protein serine/threonine kinase activity"/>
    <property type="evidence" value="ECO:0007669"/>
    <property type="project" value="TreeGrafter"/>
</dbReference>
<evidence type="ECO:0000313" key="3">
    <source>
        <dbReference type="EMBL" id="SPQ94730.1"/>
    </source>
</evidence>
<dbReference type="SMART" id="SM00220">
    <property type="entry name" value="S_TKc"/>
    <property type="match status" value="1"/>
</dbReference>
<dbReference type="EMBL" id="OVEO01000003">
    <property type="protein sequence ID" value="SPQ94730.1"/>
    <property type="molecule type" value="Genomic_DNA"/>
</dbReference>
<dbReference type="GO" id="GO:0005737">
    <property type="term" value="C:cytoplasm"/>
    <property type="evidence" value="ECO:0007669"/>
    <property type="project" value="TreeGrafter"/>
</dbReference>
<protein>
    <recommendedName>
        <fullName evidence="2">Protein kinase domain-containing protein</fullName>
    </recommendedName>
</protein>
<dbReference type="InterPro" id="IPR053235">
    <property type="entry name" value="Ser_Thr_kinase"/>
</dbReference>
<feature type="compositionally biased region" description="Basic and acidic residues" evidence="1">
    <location>
        <begin position="694"/>
        <end position="704"/>
    </location>
</feature>
<geneLocation type="mitochondrion" evidence="3"/>
<reference evidence="3 4" key="1">
    <citation type="submission" date="2018-03" db="EMBL/GenBank/DDBJ databases">
        <authorList>
            <person name="Fogelqvist J."/>
        </authorList>
    </citation>
    <scope>NUCLEOTIDE SEQUENCE [LARGE SCALE GENOMIC DNA]</scope>
</reference>
<sequence length="756" mass="83607">MAAQAQYESQQPMAASDRRWGGDDRTPFANVEFLDAGRVCGGGFTLYKAFDGKRMVVVVGDNVAEREDRGVRAVIDLIDACLRDDPSCTLPAIGRFHRDSRHYVVLDGTCTTVLTILGKTSRQAIVEAEVIDVCASILRGLAVLHRRQLQHRHVSCDTVFVGTHGDLRLGGFMDAAITLAERPQDGCRLFDHSEDVHALGVTALRLLMGQDCNDDPDRMLNSLVVSGNCSLVLLDFIVLCLDPDNEANTVEQLLRHPVLTRDRASAPSRFPHEDPLQELEIAPPAPPVPKAPSRASMSGHRRTASQGVTTERTERLTPEETSRATTDTDTRTETGVAVPDVDRVPTEQRDDAVVPPPVSIPQRRPCMQVVEAPPSSLKKVADELDDVLQTIRCRWPDAVSAVDSAQVHEQARLQAKTDLTKRALPDVRGGCSASLAPYLVRDVSPPAKPAESSPGIHIFCDDPNTPFVVMVGNQSEAAGRILHRPPGEVAAVPNPPAVFKPSCDQDERDIACVQSEPQKERPSIEVKAEKAPSRSRTIADPSVTIRRLVRDALQEATPAETKDRLPSGNNTFENRVEGLLRQCTRAVTRWERELQRFKQMANAPATSSARHGRPRRKPIEAKDQAETARRRIRVVDPRPAHIVTPWRRTASSKDDNDGDDDDDEEDVIVDTTERRTTLIRSLREIRVDTSAIEERISRSLHENPDPEQPAQTEPTPDSPPAHDDRLRVPFRPAPRLAQPFRVRLKARLDGIVDDTK</sequence>
<dbReference type="SUPFAM" id="SSF56112">
    <property type="entry name" value="Protein kinase-like (PK-like)"/>
    <property type="match status" value="1"/>
</dbReference>
<feature type="compositionally biased region" description="Basic and acidic residues" evidence="1">
    <location>
        <begin position="311"/>
        <end position="332"/>
    </location>
</feature>
<feature type="compositionally biased region" description="Basic and acidic residues" evidence="1">
    <location>
        <begin position="264"/>
        <end position="275"/>
    </location>
</feature>
<dbReference type="InterPro" id="IPR000719">
    <property type="entry name" value="Prot_kinase_dom"/>
</dbReference>
<gene>
    <name evidence="3" type="ORF">PLBR_LOCUS1945</name>
</gene>
<feature type="compositionally biased region" description="Acidic residues" evidence="1">
    <location>
        <begin position="656"/>
        <end position="668"/>
    </location>
</feature>
<feature type="region of interest" description="Disordered" evidence="1">
    <location>
        <begin position="554"/>
        <end position="573"/>
    </location>
</feature>
<feature type="region of interest" description="Disordered" evidence="1">
    <location>
        <begin position="694"/>
        <end position="739"/>
    </location>
</feature>
<feature type="compositionally biased region" description="Polar residues" evidence="1">
    <location>
        <begin position="1"/>
        <end position="13"/>
    </location>
</feature>
<evidence type="ECO:0000259" key="2">
    <source>
        <dbReference type="SMART" id="SM00220"/>
    </source>
</evidence>
<feature type="domain" description="Protein kinase" evidence="2">
    <location>
        <begin position="34"/>
        <end position="259"/>
    </location>
</feature>
<dbReference type="Proteomes" id="UP000290189">
    <property type="component" value="Unassembled WGS sequence"/>
</dbReference>
<dbReference type="PANTHER" id="PTHR24361">
    <property type="entry name" value="MITOGEN-ACTIVATED KINASE KINASE KINASE"/>
    <property type="match status" value="1"/>
</dbReference>
<feature type="compositionally biased region" description="Basic and acidic residues" evidence="1">
    <location>
        <begin position="617"/>
        <end position="639"/>
    </location>
</feature>
<feature type="region of interest" description="Disordered" evidence="1">
    <location>
        <begin position="515"/>
        <end position="537"/>
    </location>
</feature>
<dbReference type="Gene3D" id="1.10.510.10">
    <property type="entry name" value="Transferase(Phosphotransferase) domain 1"/>
    <property type="match status" value="1"/>
</dbReference>
<feature type="region of interest" description="Disordered" evidence="1">
    <location>
        <begin position="264"/>
        <end position="339"/>
    </location>
</feature>
<dbReference type="GO" id="GO:0005524">
    <property type="term" value="F:ATP binding"/>
    <property type="evidence" value="ECO:0007669"/>
    <property type="project" value="InterPro"/>
</dbReference>
<feature type="region of interest" description="Disordered" evidence="1">
    <location>
        <begin position="598"/>
        <end position="669"/>
    </location>
</feature>
<accession>A0A3P3Y410</accession>
<keyword evidence="3" id="KW-0496">Mitochondrion</keyword>
<evidence type="ECO:0000313" key="4">
    <source>
        <dbReference type="Proteomes" id="UP000290189"/>
    </source>
</evidence>
<evidence type="ECO:0000256" key="1">
    <source>
        <dbReference type="SAM" id="MobiDB-lite"/>
    </source>
</evidence>
<dbReference type="AlphaFoldDB" id="A0A3P3Y410"/>
<dbReference type="InterPro" id="IPR011009">
    <property type="entry name" value="Kinase-like_dom_sf"/>
</dbReference>
<proteinExistence type="predicted"/>
<feature type="compositionally biased region" description="Basic and acidic residues" evidence="1">
    <location>
        <begin position="517"/>
        <end position="532"/>
    </location>
</feature>
<organism evidence="3 4">
    <name type="scientific">Plasmodiophora brassicae</name>
    <name type="common">Clubroot disease agent</name>
    <dbReference type="NCBI Taxonomy" id="37360"/>
    <lineage>
        <taxon>Eukaryota</taxon>
        <taxon>Sar</taxon>
        <taxon>Rhizaria</taxon>
        <taxon>Endomyxa</taxon>
        <taxon>Phytomyxea</taxon>
        <taxon>Plasmodiophorida</taxon>
        <taxon>Plasmodiophoridae</taxon>
        <taxon>Plasmodiophora</taxon>
    </lineage>
</organism>
<feature type="region of interest" description="Disordered" evidence="1">
    <location>
        <begin position="1"/>
        <end position="22"/>
    </location>
</feature>